<organism evidence="1 2">
    <name type="scientific">Paramecium pentaurelia</name>
    <dbReference type="NCBI Taxonomy" id="43138"/>
    <lineage>
        <taxon>Eukaryota</taxon>
        <taxon>Sar</taxon>
        <taxon>Alveolata</taxon>
        <taxon>Ciliophora</taxon>
        <taxon>Intramacronucleata</taxon>
        <taxon>Oligohymenophorea</taxon>
        <taxon>Peniculida</taxon>
        <taxon>Parameciidae</taxon>
        <taxon>Paramecium</taxon>
    </lineage>
</organism>
<dbReference type="Proteomes" id="UP000689195">
    <property type="component" value="Unassembled WGS sequence"/>
</dbReference>
<evidence type="ECO:0000313" key="1">
    <source>
        <dbReference type="EMBL" id="CAD8194010.1"/>
    </source>
</evidence>
<protein>
    <submittedName>
        <fullName evidence="1">Uncharacterized protein</fullName>
    </submittedName>
</protein>
<comment type="caution">
    <text evidence="1">The sequence shown here is derived from an EMBL/GenBank/DDBJ whole genome shotgun (WGS) entry which is preliminary data.</text>
</comment>
<evidence type="ECO:0000313" key="2">
    <source>
        <dbReference type="Proteomes" id="UP000689195"/>
    </source>
</evidence>
<accession>A0A8S1WZQ6</accession>
<reference evidence="1" key="1">
    <citation type="submission" date="2021-01" db="EMBL/GenBank/DDBJ databases">
        <authorList>
            <consortium name="Genoscope - CEA"/>
            <person name="William W."/>
        </authorList>
    </citation>
    <scope>NUCLEOTIDE SEQUENCE</scope>
</reference>
<keyword evidence="2" id="KW-1185">Reference proteome</keyword>
<gene>
    <name evidence="1" type="ORF">PPENT_87.1.T1050171</name>
</gene>
<proteinExistence type="predicted"/>
<sequence>MNFYLNQFLIWDFYDKWEGSAWADNLTQYNQMDLEQYTNPNIYWKSQFDFSSRKTNLIFDEINRKIIRVRIWKWDEYQRQKRIQILFNYPKVIKQIIENQEEFLDSNSRSFQIYILEFIGDTSDGRILTEKYKVIGYNYIK</sequence>
<dbReference type="AlphaFoldDB" id="A0A8S1WZQ6"/>
<dbReference type="EMBL" id="CAJJDO010000105">
    <property type="protein sequence ID" value="CAD8194010.1"/>
    <property type="molecule type" value="Genomic_DNA"/>
</dbReference>
<name>A0A8S1WZQ6_9CILI</name>